<dbReference type="AlphaFoldDB" id="A0A7W7P464"/>
<evidence type="ECO:0000313" key="1">
    <source>
        <dbReference type="EMBL" id="MBB4867411.1"/>
    </source>
</evidence>
<accession>A0A7W7P464</accession>
<protein>
    <submittedName>
        <fullName evidence="1">Uncharacterized protein</fullName>
    </submittedName>
</protein>
<sequence>MAYSVTPEQVASITDVEVAFSTERLLPAWDDIPDEFKIGNEYTRLVEAIFYGRPLPQCNIEIADGLEPAHVQRCTQAHLKSHGPKHEHKMAGVAYMLSCFTKLSPVKESEGE</sequence>
<comment type="caution">
    <text evidence="1">The sequence shown here is derived from an EMBL/GenBank/DDBJ whole genome shotgun (WGS) entry which is preliminary data.</text>
</comment>
<dbReference type="Proteomes" id="UP000566995">
    <property type="component" value="Unassembled WGS sequence"/>
</dbReference>
<evidence type="ECO:0000313" key="2">
    <source>
        <dbReference type="Proteomes" id="UP000566995"/>
    </source>
</evidence>
<organism evidence="1 2">
    <name type="scientific">Pseudomonas nitroreducens</name>
    <dbReference type="NCBI Taxonomy" id="46680"/>
    <lineage>
        <taxon>Bacteria</taxon>
        <taxon>Pseudomonadati</taxon>
        <taxon>Pseudomonadota</taxon>
        <taxon>Gammaproteobacteria</taxon>
        <taxon>Pseudomonadales</taxon>
        <taxon>Pseudomonadaceae</taxon>
        <taxon>Pseudomonas</taxon>
    </lineage>
</organism>
<proteinExistence type="predicted"/>
<reference evidence="1 2" key="1">
    <citation type="submission" date="2020-08" db="EMBL/GenBank/DDBJ databases">
        <title>Functional genomics of gut bacteria from endangered species of beetles.</title>
        <authorList>
            <person name="Carlos-Shanley C."/>
        </authorList>
    </citation>
    <scope>NUCLEOTIDE SEQUENCE [LARGE SCALE GENOMIC DNA]</scope>
    <source>
        <strain evidence="1 2">S00179</strain>
    </source>
</reference>
<name>A0A7W7P464_PSENT</name>
<dbReference type="EMBL" id="JACHLI010000040">
    <property type="protein sequence ID" value="MBB4867411.1"/>
    <property type="molecule type" value="Genomic_DNA"/>
</dbReference>
<gene>
    <name evidence="1" type="ORF">HNP46_006324</name>
</gene>
<dbReference type="RefSeq" id="WP_184596881.1">
    <property type="nucleotide sequence ID" value="NZ_JACHLI010000040.1"/>
</dbReference>